<dbReference type="PANTHER" id="PTHR34351:SF1">
    <property type="entry name" value="SLR1927 PROTEIN"/>
    <property type="match status" value="1"/>
</dbReference>
<evidence type="ECO:0000313" key="5">
    <source>
        <dbReference type="Proteomes" id="UP000282460"/>
    </source>
</evidence>
<accession>A0A3L7IZV1</accession>
<keyword evidence="5" id="KW-1185">Reference proteome</keyword>
<protein>
    <submittedName>
        <fullName evidence="4">DUF58 domain-containing protein</fullName>
    </submittedName>
</protein>
<dbReference type="Pfam" id="PF01882">
    <property type="entry name" value="DUF58"/>
    <property type="match status" value="1"/>
</dbReference>
<evidence type="ECO:0000313" key="4">
    <source>
        <dbReference type="EMBL" id="RLQ82542.1"/>
    </source>
</evidence>
<evidence type="ECO:0000256" key="2">
    <source>
        <dbReference type="SAM" id="Phobius"/>
    </source>
</evidence>
<feature type="domain" description="DUF58" evidence="3">
    <location>
        <begin position="263"/>
        <end position="344"/>
    </location>
</feature>
<dbReference type="EMBL" id="RCWJ01000003">
    <property type="protein sequence ID" value="RLQ82542.1"/>
    <property type="molecule type" value="Genomic_DNA"/>
</dbReference>
<reference evidence="4 5" key="1">
    <citation type="submission" date="2018-10" db="EMBL/GenBank/DDBJ databases">
        <authorList>
            <person name="Li J."/>
        </authorList>
    </citation>
    <scope>NUCLEOTIDE SEQUENCE [LARGE SCALE GENOMIC DNA]</scope>
    <source>
        <strain evidence="4 5">ZD1-4</strain>
    </source>
</reference>
<gene>
    <name evidence="4" type="ORF">D9V28_11245</name>
</gene>
<dbReference type="OrthoDB" id="9812729at2"/>
<dbReference type="RefSeq" id="WP_121659847.1">
    <property type="nucleotide sequence ID" value="NZ_BMEK01000003.1"/>
</dbReference>
<evidence type="ECO:0000259" key="3">
    <source>
        <dbReference type="Pfam" id="PF01882"/>
    </source>
</evidence>
<feature type="compositionally biased region" description="Polar residues" evidence="1">
    <location>
        <begin position="11"/>
        <end position="26"/>
    </location>
</feature>
<dbReference type="Proteomes" id="UP000282460">
    <property type="component" value="Unassembled WGS sequence"/>
</dbReference>
<proteinExistence type="predicted"/>
<dbReference type="InterPro" id="IPR002881">
    <property type="entry name" value="DUF58"/>
</dbReference>
<name>A0A3L7IZV1_9MICO</name>
<keyword evidence="2" id="KW-0812">Transmembrane</keyword>
<comment type="caution">
    <text evidence="4">The sequence shown here is derived from an EMBL/GenBank/DDBJ whole genome shotgun (WGS) entry which is preliminary data.</text>
</comment>
<feature type="transmembrane region" description="Helical" evidence="2">
    <location>
        <begin position="67"/>
        <end position="95"/>
    </location>
</feature>
<dbReference type="PANTHER" id="PTHR34351">
    <property type="entry name" value="SLR1927 PROTEIN-RELATED"/>
    <property type="match status" value="1"/>
</dbReference>
<feature type="transmembrane region" description="Helical" evidence="2">
    <location>
        <begin position="101"/>
        <end position="120"/>
    </location>
</feature>
<keyword evidence="2" id="KW-1133">Transmembrane helix</keyword>
<sequence>MAQPSDVRGVTAQQKTSNLTRAAANTGSTELNNARTRLVGTRQGALADAVITTVRVSRAVREVSERWWAAATSVVTWLGWAVALAVIAAFAIGYGLGWQELVAGAWAGTIVVIAAALFLIGRTTHEATLSLPVNRIVAGESAVGQLDVANPSRRLLPGARLEVPVGGGLADFQVPALPAGGSYEDVFTVPALHRGVIPVGPVRVVRADPLGLVRREREWDERIDLFVHPRTISVPSLSTGFVRDLEGNPTRDLTANDVSFHALREYMPGDERRSIHWKSTAKTGQFMVRQFEETRRSHLMVALSLSAADYVGEEDFEMAVSVAGSLGVRAIRDARTVSVVASESTPEFAKRKVFAMRTLAAISPTRLLDDLSSVDRSATALGLSDLARVAADSIAGISLAFLVCGAAVTPATLRQASRHFPAGVEVIAVVCDPEIVPSFRTAGELSVLTIGFLEDLQQAMARAAA</sequence>
<feature type="region of interest" description="Disordered" evidence="1">
    <location>
        <begin position="1"/>
        <end position="26"/>
    </location>
</feature>
<dbReference type="AlphaFoldDB" id="A0A3L7IZV1"/>
<evidence type="ECO:0000256" key="1">
    <source>
        <dbReference type="SAM" id="MobiDB-lite"/>
    </source>
</evidence>
<organism evidence="4 5">
    <name type="scientific">Mycetocola zhadangensis</name>
    <dbReference type="NCBI Taxonomy" id="1164595"/>
    <lineage>
        <taxon>Bacteria</taxon>
        <taxon>Bacillati</taxon>
        <taxon>Actinomycetota</taxon>
        <taxon>Actinomycetes</taxon>
        <taxon>Micrococcales</taxon>
        <taxon>Microbacteriaceae</taxon>
        <taxon>Mycetocola</taxon>
    </lineage>
</organism>
<keyword evidence="2" id="KW-0472">Membrane</keyword>